<accession>A0A9N7TPQ2</accession>
<organism evidence="2 3">
    <name type="scientific">Pleuronectes platessa</name>
    <name type="common">European plaice</name>
    <dbReference type="NCBI Taxonomy" id="8262"/>
    <lineage>
        <taxon>Eukaryota</taxon>
        <taxon>Metazoa</taxon>
        <taxon>Chordata</taxon>
        <taxon>Craniata</taxon>
        <taxon>Vertebrata</taxon>
        <taxon>Euteleostomi</taxon>
        <taxon>Actinopterygii</taxon>
        <taxon>Neopterygii</taxon>
        <taxon>Teleostei</taxon>
        <taxon>Neoteleostei</taxon>
        <taxon>Acanthomorphata</taxon>
        <taxon>Carangaria</taxon>
        <taxon>Pleuronectiformes</taxon>
        <taxon>Pleuronectoidei</taxon>
        <taxon>Pleuronectidae</taxon>
        <taxon>Pleuronectes</taxon>
    </lineage>
</organism>
<evidence type="ECO:0000313" key="3">
    <source>
        <dbReference type="Proteomes" id="UP001153269"/>
    </source>
</evidence>
<feature type="region of interest" description="Disordered" evidence="1">
    <location>
        <begin position="57"/>
        <end position="79"/>
    </location>
</feature>
<dbReference type="AlphaFoldDB" id="A0A9N7TPQ2"/>
<reference evidence="2" key="1">
    <citation type="submission" date="2020-03" db="EMBL/GenBank/DDBJ databases">
        <authorList>
            <person name="Weist P."/>
        </authorList>
    </citation>
    <scope>NUCLEOTIDE SEQUENCE</scope>
</reference>
<sequence>MYRSSPARRGGERRHGSRETRCLGMAELLRLLLRVAEKAANVARVCRQELRCSSSSCKRRREMTRTRSSSRTSRRSPTW</sequence>
<name>A0A9N7TPQ2_PLEPL</name>
<evidence type="ECO:0000256" key="1">
    <source>
        <dbReference type="SAM" id="MobiDB-lite"/>
    </source>
</evidence>
<evidence type="ECO:0000313" key="2">
    <source>
        <dbReference type="EMBL" id="CAB1416607.1"/>
    </source>
</evidence>
<protein>
    <submittedName>
        <fullName evidence="2">Uncharacterized protein</fullName>
    </submittedName>
</protein>
<proteinExistence type="predicted"/>
<dbReference type="Proteomes" id="UP001153269">
    <property type="component" value="Unassembled WGS sequence"/>
</dbReference>
<comment type="caution">
    <text evidence="2">The sequence shown here is derived from an EMBL/GenBank/DDBJ whole genome shotgun (WGS) entry which is preliminary data.</text>
</comment>
<gene>
    <name evidence="2" type="ORF">PLEPLA_LOCUS4398</name>
</gene>
<keyword evidence="3" id="KW-1185">Reference proteome</keyword>
<dbReference type="EMBL" id="CADEAL010000219">
    <property type="protein sequence ID" value="CAB1416607.1"/>
    <property type="molecule type" value="Genomic_DNA"/>
</dbReference>